<dbReference type="AlphaFoldDB" id="X0TG59"/>
<proteinExistence type="predicted"/>
<gene>
    <name evidence="1" type="ORF">S01H1_08250</name>
</gene>
<feature type="non-terminal residue" evidence="1">
    <location>
        <position position="31"/>
    </location>
</feature>
<name>X0TG59_9ZZZZ</name>
<comment type="caution">
    <text evidence="1">The sequence shown here is derived from an EMBL/GenBank/DDBJ whole genome shotgun (WGS) entry which is preliminary data.</text>
</comment>
<reference evidence="1" key="1">
    <citation type="journal article" date="2014" name="Front. Microbiol.">
        <title>High frequency of phylogenetically diverse reductive dehalogenase-homologous genes in deep subseafloor sedimentary metagenomes.</title>
        <authorList>
            <person name="Kawai M."/>
            <person name="Futagami T."/>
            <person name="Toyoda A."/>
            <person name="Takaki Y."/>
            <person name="Nishi S."/>
            <person name="Hori S."/>
            <person name="Arai W."/>
            <person name="Tsubouchi T."/>
            <person name="Morono Y."/>
            <person name="Uchiyama I."/>
            <person name="Ito T."/>
            <person name="Fujiyama A."/>
            <person name="Inagaki F."/>
            <person name="Takami H."/>
        </authorList>
    </citation>
    <scope>NUCLEOTIDE SEQUENCE</scope>
    <source>
        <strain evidence="1">Expedition CK06-06</strain>
    </source>
</reference>
<dbReference type="EMBL" id="BARS01004236">
    <property type="protein sequence ID" value="GAF75060.1"/>
    <property type="molecule type" value="Genomic_DNA"/>
</dbReference>
<organism evidence="1">
    <name type="scientific">marine sediment metagenome</name>
    <dbReference type="NCBI Taxonomy" id="412755"/>
    <lineage>
        <taxon>unclassified sequences</taxon>
        <taxon>metagenomes</taxon>
        <taxon>ecological metagenomes</taxon>
    </lineage>
</organism>
<protein>
    <submittedName>
        <fullName evidence="1">Uncharacterized protein</fullName>
    </submittedName>
</protein>
<accession>X0TG59</accession>
<evidence type="ECO:0000313" key="1">
    <source>
        <dbReference type="EMBL" id="GAF75060.1"/>
    </source>
</evidence>
<sequence length="31" mass="3714">MKPFRSVEELENLRKQVQTRLAEQGKKTQIK</sequence>